<gene>
    <name evidence="5 7" type="primary">rplM</name>
    <name evidence="8" type="ORF">CVV64_06465</name>
</gene>
<proteinExistence type="inferred from homology"/>
<dbReference type="GO" id="GO:0003735">
    <property type="term" value="F:structural constituent of ribosome"/>
    <property type="evidence" value="ECO:0007669"/>
    <property type="project" value="InterPro"/>
</dbReference>
<sequence length="144" mass="16596">MEKTTKFVRIEDINRKWFVVDAQEKILGRLATSVARVLRGKNKACYSPDRDLGDFVVVVNAEKVAVTGNKLLDKKYYRHSGYRGNLKVRTMAEQLQRHPEEVVRHAVKGMLPKNHLGRQMMKRLRIFTGDTHTHTAQKPETLAL</sequence>
<dbReference type="Proteomes" id="UP000233256">
    <property type="component" value="Unassembled WGS sequence"/>
</dbReference>
<dbReference type="EMBL" id="PGXC01000003">
    <property type="protein sequence ID" value="PKK91403.1"/>
    <property type="molecule type" value="Genomic_DNA"/>
</dbReference>
<dbReference type="GO" id="GO:0017148">
    <property type="term" value="P:negative regulation of translation"/>
    <property type="evidence" value="ECO:0007669"/>
    <property type="project" value="TreeGrafter"/>
</dbReference>
<dbReference type="FunFam" id="3.90.1180.10:FF:000001">
    <property type="entry name" value="50S ribosomal protein L13"/>
    <property type="match status" value="1"/>
</dbReference>
<evidence type="ECO:0000256" key="7">
    <source>
        <dbReference type="RuleBase" id="RU003878"/>
    </source>
</evidence>
<dbReference type="CDD" id="cd00392">
    <property type="entry name" value="Ribosomal_L13"/>
    <property type="match status" value="1"/>
</dbReference>
<comment type="caution">
    <text evidence="8">The sequence shown here is derived from an EMBL/GenBank/DDBJ whole genome shotgun (WGS) entry which is preliminary data.</text>
</comment>
<dbReference type="InterPro" id="IPR005822">
    <property type="entry name" value="Ribosomal_uL13"/>
</dbReference>
<evidence type="ECO:0000313" key="9">
    <source>
        <dbReference type="Proteomes" id="UP000233256"/>
    </source>
</evidence>
<dbReference type="Gene3D" id="3.90.1180.10">
    <property type="entry name" value="Ribosomal protein L13"/>
    <property type="match status" value="1"/>
</dbReference>
<dbReference type="GO" id="GO:0006412">
    <property type="term" value="P:translation"/>
    <property type="evidence" value="ECO:0007669"/>
    <property type="project" value="UniProtKB-UniRule"/>
</dbReference>
<dbReference type="GO" id="GO:1990904">
    <property type="term" value="C:ribonucleoprotein complex"/>
    <property type="evidence" value="ECO:0007669"/>
    <property type="project" value="UniProtKB-KW"/>
</dbReference>
<dbReference type="InterPro" id="IPR023563">
    <property type="entry name" value="Ribosomal_uL13_CS"/>
</dbReference>
<evidence type="ECO:0000256" key="1">
    <source>
        <dbReference type="ARBA" id="ARBA00006227"/>
    </source>
</evidence>
<comment type="subunit">
    <text evidence="5">Part of the 50S ribosomal subunit.</text>
</comment>
<dbReference type="SUPFAM" id="SSF52161">
    <property type="entry name" value="Ribosomal protein L13"/>
    <property type="match status" value="1"/>
</dbReference>
<keyword evidence="3 5" id="KW-0687">Ribonucleoprotein</keyword>
<comment type="similarity">
    <text evidence="1 5 6">Belongs to the universal ribosomal protein uL13 family.</text>
</comment>
<evidence type="ECO:0000256" key="4">
    <source>
        <dbReference type="ARBA" id="ARBA00035201"/>
    </source>
</evidence>
<reference evidence="8 9" key="1">
    <citation type="journal article" date="2017" name="ISME J.">
        <title>Potential for microbial H2 and metal transformations associated with novel bacteria and archaea in deep terrestrial subsurface sediments.</title>
        <authorList>
            <person name="Hernsdorf A.W."/>
            <person name="Amano Y."/>
            <person name="Miyakawa K."/>
            <person name="Ise K."/>
            <person name="Suzuki Y."/>
            <person name="Anantharaman K."/>
            <person name="Probst A."/>
            <person name="Burstein D."/>
            <person name="Thomas B.C."/>
            <person name="Banfield J.F."/>
        </authorList>
    </citation>
    <scope>NUCLEOTIDE SEQUENCE [LARGE SCALE GENOMIC DNA]</scope>
    <source>
        <strain evidence="8">HGW-Wallbacteria-1</strain>
    </source>
</reference>
<evidence type="ECO:0000256" key="5">
    <source>
        <dbReference type="HAMAP-Rule" id="MF_01366"/>
    </source>
</evidence>
<organism evidence="8 9">
    <name type="scientific">Candidatus Wallbacteria bacterium HGW-Wallbacteria-1</name>
    <dbReference type="NCBI Taxonomy" id="2013854"/>
    <lineage>
        <taxon>Bacteria</taxon>
        <taxon>Candidatus Walliibacteriota</taxon>
    </lineage>
</organism>
<dbReference type="NCBIfam" id="TIGR01066">
    <property type="entry name" value="rplM_bact"/>
    <property type="match status" value="1"/>
</dbReference>
<evidence type="ECO:0000256" key="3">
    <source>
        <dbReference type="ARBA" id="ARBA00023274"/>
    </source>
</evidence>
<dbReference type="GO" id="GO:0005840">
    <property type="term" value="C:ribosome"/>
    <property type="evidence" value="ECO:0007669"/>
    <property type="project" value="UniProtKB-KW"/>
</dbReference>
<dbReference type="HAMAP" id="MF_01366">
    <property type="entry name" value="Ribosomal_uL13"/>
    <property type="match status" value="1"/>
</dbReference>
<protein>
    <recommendedName>
        <fullName evidence="4 5">Large ribosomal subunit protein uL13</fullName>
    </recommendedName>
</protein>
<evidence type="ECO:0000313" key="8">
    <source>
        <dbReference type="EMBL" id="PKK91403.1"/>
    </source>
</evidence>
<keyword evidence="2 5" id="KW-0689">Ribosomal protein</keyword>
<evidence type="ECO:0000256" key="6">
    <source>
        <dbReference type="RuleBase" id="RU003877"/>
    </source>
</evidence>
<dbReference type="PANTHER" id="PTHR11545">
    <property type="entry name" value="RIBOSOMAL PROTEIN L13"/>
    <property type="match status" value="1"/>
</dbReference>
<evidence type="ECO:0000256" key="2">
    <source>
        <dbReference type="ARBA" id="ARBA00022980"/>
    </source>
</evidence>
<dbReference type="PANTHER" id="PTHR11545:SF2">
    <property type="entry name" value="LARGE RIBOSOMAL SUBUNIT PROTEIN UL13M"/>
    <property type="match status" value="1"/>
</dbReference>
<name>A0A2N1PST9_9BACT</name>
<dbReference type="GO" id="GO:0003729">
    <property type="term" value="F:mRNA binding"/>
    <property type="evidence" value="ECO:0007669"/>
    <property type="project" value="UniProtKB-ARBA"/>
</dbReference>
<dbReference type="Pfam" id="PF00572">
    <property type="entry name" value="Ribosomal_L13"/>
    <property type="match status" value="1"/>
</dbReference>
<dbReference type="PROSITE" id="PS00783">
    <property type="entry name" value="RIBOSOMAL_L13"/>
    <property type="match status" value="1"/>
</dbReference>
<accession>A0A2N1PST9</accession>
<dbReference type="InterPro" id="IPR036899">
    <property type="entry name" value="Ribosomal_uL13_sf"/>
</dbReference>
<dbReference type="AlphaFoldDB" id="A0A2N1PST9"/>
<dbReference type="PIRSF" id="PIRSF002181">
    <property type="entry name" value="Ribosomal_L13"/>
    <property type="match status" value="1"/>
</dbReference>
<dbReference type="InterPro" id="IPR005823">
    <property type="entry name" value="Ribosomal_uL13_bac-type"/>
</dbReference>
<comment type="function">
    <text evidence="5 7">This protein is one of the early assembly proteins of the 50S ribosomal subunit, although it is not seen to bind rRNA by itself. It is important during the early stages of 50S assembly.</text>
</comment>